<dbReference type="AlphaFoldDB" id="C2KIS6"/>
<proteinExistence type="predicted"/>
<evidence type="ECO:0000313" key="2">
    <source>
        <dbReference type="Proteomes" id="UP000004283"/>
    </source>
</evidence>
<dbReference type="HOGENOM" id="CLU_3218180_0_0_9"/>
<gene>
    <name evidence="1" type="ORF">HMPREF0555_0542</name>
</gene>
<protein>
    <submittedName>
        <fullName evidence="1">Uncharacterized protein</fullName>
    </submittedName>
</protein>
<reference evidence="1 2" key="1">
    <citation type="submission" date="2009-04" db="EMBL/GenBank/DDBJ databases">
        <authorList>
            <person name="Qin X."/>
            <person name="Bachman B."/>
            <person name="Battles P."/>
            <person name="Bell A."/>
            <person name="Bess C."/>
            <person name="Bickham C."/>
            <person name="Chaboub L."/>
            <person name="Chen D."/>
            <person name="Coyle M."/>
            <person name="Deiros D.R."/>
            <person name="Dinh H."/>
            <person name="Forbes L."/>
            <person name="Fowler G."/>
            <person name="Francisco L."/>
            <person name="Fu Q."/>
            <person name="Gubbala S."/>
            <person name="Hale W."/>
            <person name="Han Y."/>
            <person name="Hemphill L."/>
            <person name="Highlander S.K."/>
            <person name="Hirani K."/>
            <person name="Hogues M."/>
            <person name="Jackson L."/>
            <person name="Jakkamsetti A."/>
            <person name="Javaid M."/>
            <person name="Jiang H."/>
            <person name="Korchina V."/>
            <person name="Kovar C."/>
            <person name="Lara F."/>
            <person name="Lee S."/>
            <person name="Mata R."/>
            <person name="Mathew T."/>
            <person name="Moen C."/>
            <person name="Morales K."/>
            <person name="Munidasa M."/>
            <person name="Nazareth L."/>
            <person name="Ngo R."/>
            <person name="Nguyen L."/>
            <person name="Okwuonu G."/>
            <person name="Ongeri F."/>
            <person name="Patil S."/>
            <person name="Petrosino J."/>
            <person name="Pham C."/>
            <person name="Pham P."/>
            <person name="Pu L.-L."/>
            <person name="Puazo M."/>
            <person name="Raj R."/>
            <person name="Reid J."/>
            <person name="Rouhana J."/>
            <person name="Saada N."/>
            <person name="Shang Y."/>
            <person name="Simmons D."/>
            <person name="Thornton R."/>
            <person name="Warren J."/>
            <person name="Weissenberger G."/>
            <person name="Zhang J."/>
            <person name="Zhang L."/>
            <person name="Zhou C."/>
            <person name="Zhu D."/>
            <person name="Muzny D."/>
            <person name="Worley K."/>
            <person name="Gibbs R."/>
        </authorList>
    </citation>
    <scope>NUCLEOTIDE SEQUENCE [LARGE SCALE GENOMIC DNA]</scope>
    <source>
        <strain evidence="1 2">ATCC 19254</strain>
    </source>
</reference>
<name>C2KIS6_LEUMC</name>
<sequence length="44" mass="5236">MGCIFAYNKSQINTNLGFDWLKKVKMTMQKLNMRPTSNIKNKLW</sequence>
<comment type="caution">
    <text evidence="1">The sequence shown here is derived from an EMBL/GenBank/DDBJ whole genome shotgun (WGS) entry which is preliminary data.</text>
</comment>
<dbReference type="Proteomes" id="UP000004283">
    <property type="component" value="Unassembled WGS sequence"/>
</dbReference>
<organism evidence="1 2">
    <name type="scientific">Leuconostoc mesenteroides subsp. cremoris ATCC 19254</name>
    <dbReference type="NCBI Taxonomy" id="586220"/>
    <lineage>
        <taxon>Bacteria</taxon>
        <taxon>Bacillati</taxon>
        <taxon>Bacillota</taxon>
        <taxon>Bacilli</taxon>
        <taxon>Lactobacillales</taxon>
        <taxon>Lactobacillaceae</taxon>
        <taxon>Leuconostoc</taxon>
    </lineage>
</organism>
<dbReference type="EMBL" id="ACKV01000024">
    <property type="protein sequence ID" value="EEJ42852.1"/>
    <property type="molecule type" value="Genomic_DNA"/>
</dbReference>
<evidence type="ECO:0000313" key="1">
    <source>
        <dbReference type="EMBL" id="EEJ42852.1"/>
    </source>
</evidence>
<accession>C2KIS6</accession>